<dbReference type="InterPro" id="IPR008929">
    <property type="entry name" value="Chondroitin_lyas"/>
</dbReference>
<reference evidence="6 7" key="1">
    <citation type="submission" date="2020-07" db="EMBL/GenBank/DDBJ databases">
        <authorList>
            <person name="Feng X."/>
        </authorList>
    </citation>
    <scope>NUCLEOTIDE SEQUENCE [LARGE SCALE GENOMIC DNA]</scope>
    <source>
        <strain evidence="6 7">JCM14086</strain>
    </source>
</reference>
<dbReference type="InterPro" id="IPR012480">
    <property type="entry name" value="Hepar_II_III_C"/>
</dbReference>
<comment type="subcellular location">
    <subcellularLocation>
        <location evidence="1">Periplasm</location>
    </subcellularLocation>
</comment>
<dbReference type="GO" id="GO:0042597">
    <property type="term" value="C:periplasmic space"/>
    <property type="evidence" value="ECO:0007669"/>
    <property type="project" value="UniProtKB-SubCell"/>
</dbReference>
<proteinExistence type="predicted"/>
<protein>
    <submittedName>
        <fullName evidence="6">Heparinase II/III family protein</fullName>
    </submittedName>
</protein>
<keyword evidence="2" id="KW-0732">Signal</keyword>
<dbReference type="Gene3D" id="1.50.10.100">
    <property type="entry name" value="Chondroitin AC/alginate lyase"/>
    <property type="match status" value="1"/>
</dbReference>
<keyword evidence="3" id="KW-0574">Periplasm</keyword>
<sequence>MITPPQLFRWASVAFVASMHISTQASRAETQSFGERLDSIHPESAHVETTQILEKAAAIAQGPILERADSVADMEPNSGKRVTDSRAKWKSLLERKPDAAEPFALASGDMGASRILFEELPLLAATYRINGSPEVKDYMIRQLEEIATWSPFQRPGWTLPHRKDELPPEGDGVWLATGTMLQTLALVFDILPEDTLPDDLVESIRTRMREEVELTYDHWVREIPWYVQKEASHSNQWIVPASGMLIGAISLGEEDLQDAYELGLKSLTLSLANTGSDGSMNEGYIYALSWSMRSLILANHFMNETGNQQFAKNRFFTNLPGWIALFFQPGGNLVNAFDGFRTQTGEVNAVRPDVTFVAGITGDASLQWVINNILEGPSPDFSGLLVLAESSQPVQPSLWGVFEKSSLLIWRSSWNTNASGLWARGGDVDDFHDHHDRGHVNFIVDGVPILIESGTPGYSHPQKKQNYDSAMGHNVLLWGEEIYPAKQPAGIQVTRLSEEGGIAAIDLQSVYNQLESYTRHLEWSTRNLIVKDTLTASESDAQPASIRWHLSSDSPLEIEEENGQFVVRVPSSTKNLNHGKKLELPAVQISIRSNIGITVQEQKHPDHTLKFRSQNNLHTVLEIRADAPVTDWTLETEFDVQ</sequence>
<dbReference type="Proteomes" id="UP000525652">
    <property type="component" value="Unassembled WGS sequence"/>
</dbReference>
<keyword evidence="7" id="KW-1185">Reference proteome</keyword>
<evidence type="ECO:0000256" key="4">
    <source>
        <dbReference type="ARBA" id="ARBA00023239"/>
    </source>
</evidence>
<dbReference type="EMBL" id="JACHVA010000101">
    <property type="protein sequence ID" value="MBC2602731.1"/>
    <property type="molecule type" value="Genomic_DNA"/>
</dbReference>
<evidence type="ECO:0000313" key="6">
    <source>
        <dbReference type="EMBL" id="MBC2602731.1"/>
    </source>
</evidence>
<comment type="caution">
    <text evidence="6">The sequence shown here is derived from an EMBL/GenBank/DDBJ whole genome shotgun (WGS) entry which is preliminary data.</text>
</comment>
<feature type="domain" description="Heparinase II/III-like C-terminal" evidence="5">
    <location>
        <begin position="421"/>
        <end position="572"/>
    </location>
</feature>
<keyword evidence="4" id="KW-0456">Lyase</keyword>
<dbReference type="SUPFAM" id="SSF48230">
    <property type="entry name" value="Chondroitin AC/alginate lyase"/>
    <property type="match status" value="1"/>
</dbReference>
<accession>A0A7X1AZB6</accession>
<evidence type="ECO:0000259" key="5">
    <source>
        <dbReference type="Pfam" id="PF07940"/>
    </source>
</evidence>
<dbReference type="Pfam" id="PF07940">
    <property type="entry name" value="Hepar_II_III_C"/>
    <property type="match status" value="1"/>
</dbReference>
<dbReference type="RefSeq" id="WP_185693396.1">
    <property type="nucleotide sequence ID" value="NZ_JACHVA010000101.1"/>
</dbReference>
<dbReference type="PANTHER" id="PTHR39210:SF1">
    <property type="entry name" value="HEPARIN-SULFATE LYASE"/>
    <property type="match status" value="1"/>
</dbReference>
<evidence type="ECO:0000256" key="2">
    <source>
        <dbReference type="ARBA" id="ARBA00022729"/>
    </source>
</evidence>
<dbReference type="PANTHER" id="PTHR39210">
    <property type="entry name" value="HEPARIN-SULFATE LYASE"/>
    <property type="match status" value="1"/>
</dbReference>
<name>A0A7X1AZB6_9BACT</name>
<evidence type="ECO:0000256" key="3">
    <source>
        <dbReference type="ARBA" id="ARBA00022764"/>
    </source>
</evidence>
<evidence type="ECO:0000313" key="7">
    <source>
        <dbReference type="Proteomes" id="UP000525652"/>
    </source>
</evidence>
<organism evidence="6 7">
    <name type="scientific">Puniceicoccus vermicola</name>
    <dbReference type="NCBI Taxonomy" id="388746"/>
    <lineage>
        <taxon>Bacteria</taxon>
        <taxon>Pseudomonadati</taxon>
        <taxon>Verrucomicrobiota</taxon>
        <taxon>Opitutia</taxon>
        <taxon>Puniceicoccales</taxon>
        <taxon>Puniceicoccaceae</taxon>
        <taxon>Puniceicoccus</taxon>
    </lineage>
</organism>
<gene>
    <name evidence="6" type="ORF">H5P30_13185</name>
</gene>
<dbReference type="Gene3D" id="2.70.98.70">
    <property type="match status" value="1"/>
</dbReference>
<dbReference type="AlphaFoldDB" id="A0A7X1AZB6"/>
<dbReference type="GO" id="GO:0016829">
    <property type="term" value="F:lyase activity"/>
    <property type="evidence" value="ECO:0007669"/>
    <property type="project" value="UniProtKB-KW"/>
</dbReference>
<evidence type="ECO:0000256" key="1">
    <source>
        <dbReference type="ARBA" id="ARBA00004418"/>
    </source>
</evidence>